<dbReference type="Proteomes" id="UP001652641">
    <property type="component" value="Chromosome 3"/>
</dbReference>
<organism evidence="2 3">
    <name type="scientific">Vulpes vulpes</name>
    <name type="common">Red fox</name>
    <dbReference type="NCBI Taxonomy" id="9627"/>
    <lineage>
        <taxon>Eukaryota</taxon>
        <taxon>Metazoa</taxon>
        <taxon>Chordata</taxon>
        <taxon>Craniata</taxon>
        <taxon>Vertebrata</taxon>
        <taxon>Euteleostomi</taxon>
        <taxon>Mammalia</taxon>
        <taxon>Eutheria</taxon>
        <taxon>Laurasiatheria</taxon>
        <taxon>Carnivora</taxon>
        <taxon>Caniformia</taxon>
        <taxon>Canidae</taxon>
        <taxon>Vulpes</taxon>
    </lineage>
</organism>
<accession>A0ABM5A772</accession>
<feature type="region of interest" description="Disordered" evidence="1">
    <location>
        <begin position="219"/>
        <end position="249"/>
    </location>
</feature>
<reference evidence="3" key="1">
    <citation type="submission" date="2025-08" db="UniProtKB">
        <authorList>
            <consortium name="RefSeq"/>
        </authorList>
    </citation>
    <scope>IDENTIFICATION</scope>
    <source>
        <tissue evidence="3">Cell line</tissue>
    </source>
</reference>
<dbReference type="RefSeq" id="XP_072610639.1">
    <property type="nucleotide sequence ID" value="XM_072754538.1"/>
</dbReference>
<evidence type="ECO:0000313" key="2">
    <source>
        <dbReference type="Proteomes" id="UP001652641"/>
    </source>
</evidence>
<gene>
    <name evidence="3" type="primary">LOC140598364</name>
</gene>
<dbReference type="GeneID" id="140598364"/>
<keyword evidence="2" id="KW-1185">Reference proteome</keyword>
<evidence type="ECO:0000256" key="1">
    <source>
        <dbReference type="SAM" id="MobiDB-lite"/>
    </source>
</evidence>
<name>A0ABM5A772_VULVU</name>
<sequence length="249" mass="26370">MWQESRCPRWSWERRARCAVREEEEGRGARGAGLCNPPGSGASEVGGGKCWGRLRTGHQKVPPGSARSCGDSETRCPLRVVPLAGRGLRRPSSQFRGGRGCGRKRARPRQNGEPAAPSLAAPPRRPEAQPRPRHLGLSGGRLSPGATACPRAESAPTRAALSPGGRGPSEQAGARPCSPVQSPAFLPALWTPSEGCTTPRLCCPHFQYTGSEPTVALGVSTRRASAPREGCLQGKEVGTFREAPRASPF</sequence>
<proteinExistence type="predicted"/>
<protein>
    <submittedName>
        <fullName evidence="3">Uncharacterized protein</fullName>
    </submittedName>
</protein>
<evidence type="ECO:0000313" key="3">
    <source>
        <dbReference type="RefSeq" id="XP_072610639.1"/>
    </source>
</evidence>
<feature type="compositionally biased region" description="Basic and acidic residues" evidence="1">
    <location>
        <begin position="238"/>
        <end position="249"/>
    </location>
</feature>
<feature type="region of interest" description="Disordered" evidence="1">
    <location>
        <begin position="20"/>
        <end position="179"/>
    </location>
</feature>
<feature type="compositionally biased region" description="Low complexity" evidence="1">
    <location>
        <begin position="113"/>
        <end position="122"/>
    </location>
</feature>